<dbReference type="Pfam" id="PF02518">
    <property type="entry name" value="HATPase_c"/>
    <property type="match status" value="1"/>
</dbReference>
<feature type="transmembrane region" description="Helical" evidence="17">
    <location>
        <begin position="42"/>
        <end position="60"/>
    </location>
</feature>
<dbReference type="GO" id="GO:0000155">
    <property type="term" value="F:phosphorelay sensor kinase activity"/>
    <property type="evidence" value="ECO:0007669"/>
    <property type="project" value="InterPro"/>
</dbReference>
<dbReference type="AlphaFoldDB" id="A0A1J4N7E6"/>
<keyword evidence="17" id="KW-0812">Transmembrane</keyword>
<dbReference type="STRING" id="1844.UG56_011425"/>
<sequence length="408" mass="44006">MTSAVEHEQRWARNLKAMPFVLLALATVISVATFPEMGPRSVGIRVTFGVLVAVTAVWIWRWMYVYGRPHPVGYVGRTLLAGALTVIHPLFCLFAWVGFLDAFESFRGRWRWVAMAATSLIMAVGQTGGPPPYESPWQSAALPMLFVVNFGLATLMARYSMHLDAVSQERADTIIRLEHALAENARLQEQLVAQSRQTGVRDERERLAREIHDTIAQSLAGVVAQLQAAQGSADDEDVRRRVTRATEMARTALVEARRSVQDLAPAELADGCLTDALSGLVTAWGSDHGATVSFTVVGEARALHTEVEATLLRIAQEALANVAKHSGAARVGVTLTFDDVAEGPEVTLDVRDDGAGFEPGLPRKDTSFGLGVMRDRAERLAGTFTLESAPGSGTAVSARVPALPRGAA</sequence>
<dbReference type="Pfam" id="PF07730">
    <property type="entry name" value="HisKA_3"/>
    <property type="match status" value="1"/>
</dbReference>
<evidence type="ECO:0000256" key="3">
    <source>
        <dbReference type="ARBA" id="ARBA00004496"/>
    </source>
</evidence>
<dbReference type="InterPro" id="IPR011712">
    <property type="entry name" value="Sig_transdc_His_kin_sub3_dim/P"/>
</dbReference>
<dbReference type="GO" id="GO:0046983">
    <property type="term" value="F:protein dimerization activity"/>
    <property type="evidence" value="ECO:0007669"/>
    <property type="project" value="InterPro"/>
</dbReference>
<keyword evidence="8" id="KW-0808">Transferase</keyword>
<evidence type="ECO:0000313" key="19">
    <source>
        <dbReference type="EMBL" id="OIJ26576.1"/>
    </source>
</evidence>
<dbReference type="InterPro" id="IPR005467">
    <property type="entry name" value="His_kinase_dom"/>
</dbReference>
<keyword evidence="10" id="KW-0418">Kinase</keyword>
<evidence type="ECO:0000256" key="9">
    <source>
        <dbReference type="ARBA" id="ARBA00022723"/>
    </source>
</evidence>
<dbReference type="EMBL" id="JZDQ02000014">
    <property type="protein sequence ID" value="OIJ26576.1"/>
    <property type="molecule type" value="Genomic_DNA"/>
</dbReference>
<evidence type="ECO:0000259" key="18">
    <source>
        <dbReference type="PROSITE" id="PS50109"/>
    </source>
</evidence>
<comment type="subcellular location">
    <subcellularLocation>
        <location evidence="3">Cytoplasm</location>
    </subcellularLocation>
</comment>
<keyword evidence="17" id="KW-1133">Transmembrane helix</keyword>
<feature type="coiled-coil region" evidence="16">
    <location>
        <begin position="170"/>
        <end position="197"/>
    </location>
</feature>
<dbReference type="PIRSF" id="PIRSF037434">
    <property type="entry name" value="STHK_ChrS"/>
    <property type="match status" value="1"/>
</dbReference>
<keyword evidence="13" id="KW-0411">Iron-sulfur</keyword>
<dbReference type="InterPro" id="IPR017205">
    <property type="entry name" value="Sig_transdc_His_kinase_ChrS"/>
</dbReference>
<feature type="transmembrane region" description="Helical" evidence="17">
    <location>
        <begin position="141"/>
        <end position="161"/>
    </location>
</feature>
<feature type="transmembrane region" description="Helical" evidence="17">
    <location>
        <begin position="17"/>
        <end position="35"/>
    </location>
</feature>
<comment type="cofactor">
    <cofactor evidence="2">
        <name>[4Fe-4S] cluster</name>
        <dbReference type="ChEBI" id="CHEBI:49883"/>
    </cofactor>
</comment>
<evidence type="ECO:0000256" key="10">
    <source>
        <dbReference type="ARBA" id="ARBA00022777"/>
    </source>
</evidence>
<comment type="catalytic activity">
    <reaction evidence="1">
        <text>ATP + protein L-histidine = ADP + protein N-phospho-L-histidine.</text>
        <dbReference type="EC" id="2.7.13.3"/>
    </reaction>
</comment>
<dbReference type="GO" id="GO:0016020">
    <property type="term" value="C:membrane"/>
    <property type="evidence" value="ECO:0007669"/>
    <property type="project" value="InterPro"/>
</dbReference>
<evidence type="ECO:0000256" key="11">
    <source>
        <dbReference type="ARBA" id="ARBA00023004"/>
    </source>
</evidence>
<evidence type="ECO:0000256" key="12">
    <source>
        <dbReference type="ARBA" id="ARBA00023012"/>
    </source>
</evidence>
<evidence type="ECO:0000256" key="1">
    <source>
        <dbReference type="ARBA" id="ARBA00000085"/>
    </source>
</evidence>
<proteinExistence type="predicted"/>
<feature type="transmembrane region" description="Helical" evidence="17">
    <location>
        <begin position="112"/>
        <end position="129"/>
    </location>
</feature>
<keyword evidence="20" id="KW-1185">Reference proteome</keyword>
<dbReference type="EC" id="2.7.13.3" evidence="4"/>
<keyword evidence="9" id="KW-0479">Metal-binding</keyword>
<feature type="transmembrane region" description="Helical" evidence="17">
    <location>
        <begin position="80"/>
        <end position="100"/>
    </location>
</feature>
<dbReference type="GO" id="GO:0046872">
    <property type="term" value="F:metal ion binding"/>
    <property type="evidence" value="ECO:0007669"/>
    <property type="project" value="UniProtKB-KW"/>
</dbReference>
<dbReference type="Gene3D" id="1.20.5.1930">
    <property type="match status" value="1"/>
</dbReference>
<evidence type="ECO:0000256" key="17">
    <source>
        <dbReference type="SAM" id="Phobius"/>
    </source>
</evidence>
<keyword evidence="12" id="KW-0902">Two-component regulatory system</keyword>
<comment type="function">
    <text evidence="14">Member of the two-component regulatory system NreB/NreC involved in the control of dissimilatory nitrate/nitrite reduction in response to oxygen. NreB functions as a direct oxygen sensor histidine kinase which is autophosphorylated, in the absence of oxygen, probably at the conserved histidine residue, and transfers its phosphate group probably to a conserved aspartate residue of NreC. NreB/NreC activates the expression of the nitrate (narGHJI) and nitrite (nir) reductase operons, as well as the putative nitrate transporter gene narT.</text>
</comment>
<dbReference type="OrthoDB" id="144293at2"/>
<dbReference type="InterPro" id="IPR003594">
    <property type="entry name" value="HATPase_dom"/>
</dbReference>
<gene>
    <name evidence="19" type="ORF">UG56_011425</name>
</gene>
<evidence type="ECO:0000313" key="20">
    <source>
        <dbReference type="Proteomes" id="UP000033772"/>
    </source>
</evidence>
<evidence type="ECO:0000256" key="16">
    <source>
        <dbReference type="SAM" id="Coils"/>
    </source>
</evidence>
<reference evidence="19" key="1">
    <citation type="submission" date="2016-10" db="EMBL/GenBank/DDBJ databases">
        <title>Draft Genome Sequence of Nocardioides luteus Strain BAFB, an Alkane-Degrading Bacterium Isolated from JP-7 Polluted Soil.</title>
        <authorList>
            <person name="Brown L."/>
            <person name="Ruiz O.N."/>
            <person name="Gunasekera T."/>
        </authorList>
    </citation>
    <scope>NUCLEOTIDE SEQUENCE [LARGE SCALE GENOMIC DNA]</scope>
    <source>
        <strain evidence="19">BAFB</strain>
    </source>
</reference>
<dbReference type="GO" id="GO:0051539">
    <property type="term" value="F:4 iron, 4 sulfur cluster binding"/>
    <property type="evidence" value="ECO:0007669"/>
    <property type="project" value="UniProtKB-KW"/>
</dbReference>
<dbReference type="GO" id="GO:0005737">
    <property type="term" value="C:cytoplasm"/>
    <property type="evidence" value="ECO:0007669"/>
    <property type="project" value="UniProtKB-SubCell"/>
</dbReference>
<evidence type="ECO:0000256" key="4">
    <source>
        <dbReference type="ARBA" id="ARBA00012438"/>
    </source>
</evidence>
<evidence type="ECO:0000256" key="5">
    <source>
        <dbReference type="ARBA" id="ARBA00017322"/>
    </source>
</evidence>
<dbReference type="Gene3D" id="3.30.565.10">
    <property type="entry name" value="Histidine kinase-like ATPase, C-terminal domain"/>
    <property type="match status" value="1"/>
</dbReference>
<accession>A0A1J4N7E6</accession>
<dbReference type="CDD" id="cd16917">
    <property type="entry name" value="HATPase_UhpB-NarQ-NarX-like"/>
    <property type="match status" value="1"/>
</dbReference>
<name>A0A1J4N7E6_9ACTN</name>
<dbReference type="RefSeq" id="WP_045550171.1">
    <property type="nucleotide sequence ID" value="NZ_JZDQ02000014.1"/>
</dbReference>
<organism evidence="19 20">
    <name type="scientific">Nocardioides luteus</name>
    <dbReference type="NCBI Taxonomy" id="1844"/>
    <lineage>
        <taxon>Bacteria</taxon>
        <taxon>Bacillati</taxon>
        <taxon>Actinomycetota</taxon>
        <taxon>Actinomycetes</taxon>
        <taxon>Propionibacteriales</taxon>
        <taxon>Nocardioidaceae</taxon>
        <taxon>Nocardioides</taxon>
    </lineage>
</organism>
<keyword evidence="11" id="KW-0408">Iron</keyword>
<evidence type="ECO:0000256" key="7">
    <source>
        <dbReference type="ARBA" id="ARBA00022490"/>
    </source>
</evidence>
<evidence type="ECO:0000256" key="14">
    <source>
        <dbReference type="ARBA" id="ARBA00024827"/>
    </source>
</evidence>
<dbReference type="SUPFAM" id="SSF55874">
    <property type="entry name" value="ATPase domain of HSP90 chaperone/DNA topoisomerase II/histidine kinase"/>
    <property type="match status" value="1"/>
</dbReference>
<dbReference type="InterPro" id="IPR050482">
    <property type="entry name" value="Sensor_HK_TwoCompSys"/>
</dbReference>
<comment type="caution">
    <text evidence="19">The sequence shown here is derived from an EMBL/GenBank/DDBJ whole genome shotgun (WGS) entry which is preliminary data.</text>
</comment>
<keyword evidence="16" id="KW-0175">Coiled coil</keyword>
<evidence type="ECO:0000256" key="13">
    <source>
        <dbReference type="ARBA" id="ARBA00023014"/>
    </source>
</evidence>
<dbReference type="InterPro" id="IPR036890">
    <property type="entry name" value="HATPase_C_sf"/>
</dbReference>
<protein>
    <recommendedName>
        <fullName evidence="5">Oxygen sensor histidine kinase NreB</fullName>
        <ecNumber evidence="4">2.7.13.3</ecNumber>
    </recommendedName>
    <alternativeName>
        <fullName evidence="15">Nitrogen regulation protein B</fullName>
    </alternativeName>
</protein>
<keyword evidence="17" id="KW-0472">Membrane</keyword>
<feature type="domain" description="Histidine kinase" evidence="18">
    <location>
        <begin position="311"/>
        <end position="404"/>
    </location>
</feature>
<keyword evidence="7" id="KW-0963">Cytoplasm</keyword>
<dbReference type="PRINTS" id="PR00344">
    <property type="entry name" value="BCTRLSENSOR"/>
</dbReference>
<dbReference type="InterPro" id="IPR004358">
    <property type="entry name" value="Sig_transdc_His_kin-like_C"/>
</dbReference>
<dbReference type="Proteomes" id="UP000033772">
    <property type="component" value="Unassembled WGS sequence"/>
</dbReference>
<evidence type="ECO:0000256" key="2">
    <source>
        <dbReference type="ARBA" id="ARBA00001966"/>
    </source>
</evidence>
<dbReference type="PANTHER" id="PTHR24421">
    <property type="entry name" value="NITRATE/NITRITE SENSOR PROTEIN NARX-RELATED"/>
    <property type="match status" value="1"/>
</dbReference>
<evidence type="ECO:0000256" key="15">
    <source>
        <dbReference type="ARBA" id="ARBA00030800"/>
    </source>
</evidence>
<dbReference type="PROSITE" id="PS50109">
    <property type="entry name" value="HIS_KIN"/>
    <property type="match status" value="1"/>
</dbReference>
<dbReference type="SMART" id="SM00387">
    <property type="entry name" value="HATPase_c"/>
    <property type="match status" value="1"/>
</dbReference>
<keyword evidence="6" id="KW-0004">4Fe-4S</keyword>
<evidence type="ECO:0000256" key="8">
    <source>
        <dbReference type="ARBA" id="ARBA00022679"/>
    </source>
</evidence>
<dbReference type="PANTHER" id="PTHR24421:SF62">
    <property type="entry name" value="SENSORY TRANSDUCTION HISTIDINE KINASE"/>
    <property type="match status" value="1"/>
</dbReference>
<evidence type="ECO:0000256" key="6">
    <source>
        <dbReference type="ARBA" id="ARBA00022485"/>
    </source>
</evidence>